<evidence type="ECO:0000313" key="3">
    <source>
        <dbReference type="Proteomes" id="UP000238605"/>
    </source>
</evidence>
<sequence>MVKKLQKMAEKKAASPAGLFDSQLAATVRDSAQQIWLAGLGAFSKAQAEGGKVFEALVKEGVSLQRKTQAVAEDKIGEVTGRMSAMAGEISGRAGQHWDKLETIFEERVSRALNKLGVPSHKDVDALIARIDELSQAVAKLSKTPAKAVNGAAKGSGKPAAKTARKTASAKPAAKRSPARKAAA</sequence>
<dbReference type="AlphaFoldDB" id="A0A2S5SST2"/>
<evidence type="ECO:0000313" key="2">
    <source>
        <dbReference type="EMBL" id="PPE65800.1"/>
    </source>
</evidence>
<dbReference type="OrthoDB" id="5801582at2"/>
<dbReference type="NCBIfam" id="TIGR01837">
    <property type="entry name" value="PHA_granule_1"/>
    <property type="match status" value="1"/>
</dbReference>
<accession>A0A2S5SST2</accession>
<dbReference type="Pfam" id="PF05597">
    <property type="entry name" value="Phasin"/>
    <property type="match status" value="1"/>
</dbReference>
<dbReference type="PANTHER" id="PTHR38664:SF1">
    <property type="entry name" value="SLR0058 PROTEIN"/>
    <property type="match status" value="1"/>
</dbReference>
<comment type="caution">
    <text evidence="2">The sequence shown here is derived from an EMBL/GenBank/DDBJ whole genome shotgun (WGS) entry which is preliminary data.</text>
</comment>
<proteinExistence type="predicted"/>
<dbReference type="Proteomes" id="UP000238605">
    <property type="component" value="Unassembled WGS sequence"/>
</dbReference>
<name>A0A2S5SST2_9BURK</name>
<feature type="compositionally biased region" description="Low complexity" evidence="1">
    <location>
        <begin position="151"/>
        <end position="172"/>
    </location>
</feature>
<feature type="region of interest" description="Disordered" evidence="1">
    <location>
        <begin position="144"/>
        <end position="184"/>
    </location>
</feature>
<dbReference type="RefSeq" id="WP_104303133.1">
    <property type="nucleotide sequence ID" value="NZ_PSNX01000011.1"/>
</dbReference>
<reference evidence="2 3" key="1">
    <citation type="submission" date="2018-02" db="EMBL/GenBank/DDBJ databases">
        <title>Reclassifiation of [Polyangium] brachysporum DSM 7029 as Guopingzhaonella breviflexa gen. nov., sp. nov., a member of the family Comamonadaceae.</title>
        <authorList>
            <person name="Tang B."/>
        </authorList>
    </citation>
    <scope>NUCLEOTIDE SEQUENCE [LARGE SCALE GENOMIC DNA]</scope>
    <source>
        <strain evidence="2 3">BCRC 80649</strain>
    </source>
</reference>
<keyword evidence="3" id="KW-1185">Reference proteome</keyword>
<gene>
    <name evidence="2" type="ORF">C1704_12875</name>
</gene>
<organism evidence="2 3">
    <name type="scientific">Caldimonas caldifontis</name>
    <dbReference type="NCBI Taxonomy" id="1452508"/>
    <lineage>
        <taxon>Bacteria</taxon>
        <taxon>Pseudomonadati</taxon>
        <taxon>Pseudomonadota</taxon>
        <taxon>Betaproteobacteria</taxon>
        <taxon>Burkholderiales</taxon>
        <taxon>Sphaerotilaceae</taxon>
        <taxon>Caldimonas</taxon>
    </lineage>
</organism>
<dbReference type="InterPro" id="IPR008769">
    <property type="entry name" value="PhaF_PhaI"/>
</dbReference>
<protein>
    <submittedName>
        <fullName evidence="2">Poly granule associated protein</fullName>
    </submittedName>
</protein>
<feature type="compositionally biased region" description="Basic residues" evidence="1">
    <location>
        <begin position="173"/>
        <end position="184"/>
    </location>
</feature>
<dbReference type="PANTHER" id="PTHR38664">
    <property type="entry name" value="SLR0058 PROTEIN"/>
    <property type="match status" value="1"/>
</dbReference>
<evidence type="ECO:0000256" key="1">
    <source>
        <dbReference type="SAM" id="MobiDB-lite"/>
    </source>
</evidence>
<dbReference type="EMBL" id="PSNX01000011">
    <property type="protein sequence ID" value="PPE65800.1"/>
    <property type="molecule type" value="Genomic_DNA"/>
</dbReference>